<keyword evidence="2" id="KW-1185">Reference proteome</keyword>
<accession>A0A0C2XB08</accession>
<dbReference type="HOGENOM" id="CLU_2027028_0_0_1"/>
<organism evidence="1 2">
    <name type="scientific">Hebeloma cylindrosporum</name>
    <dbReference type="NCBI Taxonomy" id="76867"/>
    <lineage>
        <taxon>Eukaryota</taxon>
        <taxon>Fungi</taxon>
        <taxon>Dikarya</taxon>
        <taxon>Basidiomycota</taxon>
        <taxon>Agaricomycotina</taxon>
        <taxon>Agaricomycetes</taxon>
        <taxon>Agaricomycetidae</taxon>
        <taxon>Agaricales</taxon>
        <taxon>Agaricineae</taxon>
        <taxon>Hymenogastraceae</taxon>
        <taxon>Hebeloma</taxon>
    </lineage>
</organism>
<reference evidence="1 2" key="1">
    <citation type="submission" date="2014-04" db="EMBL/GenBank/DDBJ databases">
        <authorList>
            <consortium name="DOE Joint Genome Institute"/>
            <person name="Kuo A."/>
            <person name="Gay G."/>
            <person name="Dore J."/>
            <person name="Kohler A."/>
            <person name="Nagy L.G."/>
            <person name="Floudas D."/>
            <person name="Copeland A."/>
            <person name="Barry K.W."/>
            <person name="Cichocki N."/>
            <person name="Veneault-Fourrey C."/>
            <person name="LaButti K."/>
            <person name="Lindquist E.A."/>
            <person name="Lipzen A."/>
            <person name="Lundell T."/>
            <person name="Morin E."/>
            <person name="Murat C."/>
            <person name="Sun H."/>
            <person name="Tunlid A."/>
            <person name="Henrissat B."/>
            <person name="Grigoriev I.V."/>
            <person name="Hibbett D.S."/>
            <person name="Martin F."/>
            <person name="Nordberg H.P."/>
            <person name="Cantor M.N."/>
            <person name="Hua S.X."/>
        </authorList>
    </citation>
    <scope>NUCLEOTIDE SEQUENCE [LARGE SCALE GENOMIC DNA]</scope>
    <source>
        <strain evidence="2">h7</strain>
    </source>
</reference>
<proteinExistence type="predicted"/>
<evidence type="ECO:0000313" key="1">
    <source>
        <dbReference type="EMBL" id="KIM35143.1"/>
    </source>
</evidence>
<name>A0A0C2XB08_HEBCY</name>
<gene>
    <name evidence="1" type="ORF">M413DRAFT_32727</name>
</gene>
<dbReference type="Proteomes" id="UP000053424">
    <property type="component" value="Unassembled WGS sequence"/>
</dbReference>
<sequence length="122" mass="12772">MASNNSNVPTPLSDPVRWWPTGVPQGASVVGGAIATYAALSKFGGVNPRVRAALALGVAGISTTAITTQTILENSVGFNSIDMAYQQNEGQLKEFAATQIKTLSSAQQLEIESAAQMVYPIF</sequence>
<evidence type="ECO:0000313" key="2">
    <source>
        <dbReference type="Proteomes" id="UP000053424"/>
    </source>
</evidence>
<protein>
    <submittedName>
        <fullName evidence="1">Uncharacterized protein</fullName>
    </submittedName>
</protein>
<dbReference type="AlphaFoldDB" id="A0A0C2XB08"/>
<dbReference type="EMBL" id="KN831829">
    <property type="protein sequence ID" value="KIM35143.1"/>
    <property type="molecule type" value="Genomic_DNA"/>
</dbReference>
<reference evidence="2" key="2">
    <citation type="submission" date="2015-01" db="EMBL/GenBank/DDBJ databases">
        <title>Evolutionary Origins and Diversification of the Mycorrhizal Mutualists.</title>
        <authorList>
            <consortium name="DOE Joint Genome Institute"/>
            <consortium name="Mycorrhizal Genomics Consortium"/>
            <person name="Kohler A."/>
            <person name="Kuo A."/>
            <person name="Nagy L.G."/>
            <person name="Floudas D."/>
            <person name="Copeland A."/>
            <person name="Barry K.W."/>
            <person name="Cichocki N."/>
            <person name="Veneault-Fourrey C."/>
            <person name="LaButti K."/>
            <person name="Lindquist E.A."/>
            <person name="Lipzen A."/>
            <person name="Lundell T."/>
            <person name="Morin E."/>
            <person name="Murat C."/>
            <person name="Riley R."/>
            <person name="Ohm R."/>
            <person name="Sun H."/>
            <person name="Tunlid A."/>
            <person name="Henrissat B."/>
            <person name="Grigoriev I.V."/>
            <person name="Hibbett D.S."/>
            <person name="Martin F."/>
        </authorList>
    </citation>
    <scope>NUCLEOTIDE SEQUENCE [LARGE SCALE GENOMIC DNA]</scope>
    <source>
        <strain evidence="2">h7</strain>
    </source>
</reference>